<protein>
    <submittedName>
        <fullName evidence="5">Prolyl oligopeptidase family serine peptidase</fullName>
    </submittedName>
</protein>
<evidence type="ECO:0000256" key="3">
    <source>
        <dbReference type="SAM" id="SignalP"/>
    </source>
</evidence>
<dbReference type="RefSeq" id="WP_219354919.1">
    <property type="nucleotide sequence ID" value="NZ_CP080034.1"/>
</dbReference>
<dbReference type="GeneID" id="94375977"/>
<keyword evidence="6" id="KW-1185">Reference proteome</keyword>
<accession>A0ABX8TF68</accession>
<dbReference type="Proteomes" id="UP000824334">
    <property type="component" value="Chromosome"/>
</dbReference>
<dbReference type="InterPro" id="IPR001375">
    <property type="entry name" value="Peptidase_S9_cat"/>
</dbReference>
<evidence type="ECO:0000256" key="2">
    <source>
        <dbReference type="ARBA" id="ARBA00022825"/>
    </source>
</evidence>
<keyword evidence="2" id="KW-0720">Serine protease</keyword>
<dbReference type="PANTHER" id="PTHR42776">
    <property type="entry name" value="SERINE PEPTIDASE S9 FAMILY MEMBER"/>
    <property type="match status" value="1"/>
</dbReference>
<name>A0ABX8TF68_9CAUL</name>
<feature type="chain" id="PRO_5046091759" evidence="3">
    <location>
        <begin position="26"/>
        <end position="818"/>
    </location>
</feature>
<feature type="domain" description="Peptidase S9 prolyl oligopeptidase catalytic" evidence="4">
    <location>
        <begin position="586"/>
        <end position="796"/>
    </location>
</feature>
<gene>
    <name evidence="5" type="ORF">KWG56_11895</name>
</gene>
<keyword evidence="1" id="KW-0378">Hydrolase</keyword>
<dbReference type="EMBL" id="CP080034">
    <property type="protein sequence ID" value="QYC09309.1"/>
    <property type="molecule type" value="Genomic_DNA"/>
</dbReference>
<sequence>MCTILRLTPWMLAATLVLTACPSQADPFRVDHILQREAFGSVRLSPDGRKILFERQGPYESADRFDLGFFGGWTTSEVWVADRTASTPPRPLLAAAESRGVVLGDFSPSGRRLVVHRLQHDRWETGVVELATGVVAWLGLGAEPPVKGQTVIWRSDQELLLTARSDGDLPYEIGGIARAVRETDRRRQVSALGGVGITVWGAGRLADKEGYGAPLRTWRIDLANAERTLLAEGQTLDMALSDDGRWLAMLDRGAPAPATEPLRSLEPPERRRLRLQDLATGEWWEACGGCEVASGLLGWSRDGKLLVWERETTLASTNGRLLVLDPARKAVAPLSLGDLEPEVGATRDAGFQTVRAVWRGADVVALARQPGASRADWYRVGEGEPINLTASLPGAPGGIEAVQDDGFIVGAEGAFWSISVGGARRLAGPEGVSAVATTTLWTSPRLRLNAPEQKLWVLGRAPDGSVWRFDRDHPAEVIAATVAADVRAAGADLLVSRRVEHDGEVLDLQTLEGRRSLARINGFLVNVEFGEPLPVTTLSAQAAYRTSWLIAPPGGLRPGTPVILLAYPGASTHRPDSRGDSSAMANAQLLAGFGYAVLLPALPGTGPDGPASHLTERVLATLDAALEQYPDLDGNRVGYIGHSFGGYAGLVLATETDRIRSFVVLSSSANLAAAWGAFAGFARANQEFGLYVRRSAGWSEQGQGAMGGPPWNLSETYVRNSPFFSARSITAPVLLVHGDLDFVPLTEAESVFTALWRQNKDVQLVTYWGEHHLFSSPGVIRDLWNRIDGWFASTLGPSPARLTVPPSSELPIGGPTPP</sequence>
<keyword evidence="3" id="KW-0732">Signal</keyword>
<proteinExistence type="predicted"/>
<dbReference type="Pfam" id="PF00326">
    <property type="entry name" value="Peptidase_S9"/>
    <property type="match status" value="1"/>
</dbReference>
<feature type="signal peptide" evidence="3">
    <location>
        <begin position="1"/>
        <end position="25"/>
    </location>
</feature>
<dbReference type="InterPro" id="IPR011659">
    <property type="entry name" value="WD40"/>
</dbReference>
<dbReference type="PROSITE" id="PS51257">
    <property type="entry name" value="PROKAR_LIPOPROTEIN"/>
    <property type="match status" value="1"/>
</dbReference>
<evidence type="ECO:0000256" key="1">
    <source>
        <dbReference type="ARBA" id="ARBA00022801"/>
    </source>
</evidence>
<dbReference type="Pfam" id="PF07676">
    <property type="entry name" value="PD40"/>
    <property type="match status" value="1"/>
</dbReference>
<dbReference type="PANTHER" id="PTHR42776:SF27">
    <property type="entry name" value="DIPEPTIDYL PEPTIDASE FAMILY MEMBER 6"/>
    <property type="match status" value="1"/>
</dbReference>
<reference evidence="5 6" key="1">
    <citation type="submission" date="2021-07" db="EMBL/GenBank/DDBJ databases">
        <title>Isolation and characterization of bacteria from a gold mining with a capacity of golden bioaccumulation.</title>
        <authorList>
            <person name="Yang X.J."/>
        </authorList>
    </citation>
    <scope>NUCLEOTIDE SEQUENCE [LARGE SCALE GENOMIC DNA]</scope>
    <source>
        <strain evidence="5 6">Au29</strain>
    </source>
</reference>
<organism evidence="5 6">
    <name type="scientific">Brevundimonas nasdae</name>
    <dbReference type="NCBI Taxonomy" id="172043"/>
    <lineage>
        <taxon>Bacteria</taxon>
        <taxon>Pseudomonadati</taxon>
        <taxon>Pseudomonadota</taxon>
        <taxon>Alphaproteobacteria</taxon>
        <taxon>Caulobacterales</taxon>
        <taxon>Caulobacteraceae</taxon>
        <taxon>Brevundimonas</taxon>
    </lineage>
</organism>
<evidence type="ECO:0000259" key="4">
    <source>
        <dbReference type="Pfam" id="PF00326"/>
    </source>
</evidence>
<evidence type="ECO:0000313" key="6">
    <source>
        <dbReference type="Proteomes" id="UP000824334"/>
    </source>
</evidence>
<evidence type="ECO:0000313" key="5">
    <source>
        <dbReference type="EMBL" id="QYC09309.1"/>
    </source>
</evidence>
<keyword evidence="2" id="KW-0645">Protease</keyword>